<feature type="non-terminal residue" evidence="8">
    <location>
        <position position="358"/>
    </location>
</feature>
<dbReference type="GO" id="GO:0000166">
    <property type="term" value="F:nucleotide binding"/>
    <property type="evidence" value="ECO:0007669"/>
    <property type="project" value="UniProtKB-KW"/>
</dbReference>
<dbReference type="GO" id="GO:0052927">
    <property type="term" value="F:CC tRNA cytidylyltransferase activity"/>
    <property type="evidence" value="ECO:0007669"/>
    <property type="project" value="TreeGrafter"/>
</dbReference>
<keyword evidence="3" id="KW-0547">Nucleotide-binding</keyword>
<name>A0A317SSV4_9PEZI</name>
<dbReference type="CDD" id="cd05398">
    <property type="entry name" value="NT_ClassII-CCAase"/>
    <property type="match status" value="1"/>
</dbReference>
<feature type="domain" description="tRNA nucleotidyltransferase/poly(A) polymerase RNA and SrmB- binding" evidence="7">
    <location>
        <begin position="213"/>
        <end position="274"/>
    </location>
</feature>
<evidence type="ECO:0000259" key="6">
    <source>
        <dbReference type="Pfam" id="PF01743"/>
    </source>
</evidence>
<proteinExistence type="inferred from homology"/>
<dbReference type="GO" id="GO:0003723">
    <property type="term" value="F:RNA binding"/>
    <property type="evidence" value="ECO:0007669"/>
    <property type="project" value="UniProtKB-KW"/>
</dbReference>
<dbReference type="FunFam" id="3.30.460.10:FF:000019">
    <property type="entry name" value="tRNA nucleotidyltransferase cca2"/>
    <property type="match status" value="1"/>
</dbReference>
<dbReference type="SUPFAM" id="SSF81891">
    <property type="entry name" value="Poly A polymerase C-terminal region-like"/>
    <property type="match status" value="1"/>
</dbReference>
<dbReference type="Gene3D" id="1.10.3090.10">
    <property type="entry name" value="cca-adding enzyme, domain 2"/>
    <property type="match status" value="1"/>
</dbReference>
<dbReference type="InterPro" id="IPR032828">
    <property type="entry name" value="PolyA_RNA-bd"/>
</dbReference>
<sequence>MATPAIPTAPALTLTFEEAVLCKLFVDAAQEIDKDRPQDDPLVLRFAGGWVRDKLLGLRSADIDVGINNMTGHGFATRMSEYISANTEKYGIEPGRVSKVESNPAKSKHLETARINILELEIDFVNLRSEVYSGDGRIPRIEFGTPEEDALRRDCTINTLFYNLHTEQVEDFTGLGLQDLADRLIRTPLPPQATFADDPLRVLRLIRFASRLGFTIVPEAKAAMKLPEIKSALKAKISRERVGTEIGKMFQGYNPHASLSLIHEVDLYKEVFAPPIQDLPVLPVQDMKIAADIMRHLLFGSASSHPRISKLLTTSSERYHAWLIAAMSPWKNQPLPLDHNDNTPTAAVAIKEALRCSN</sequence>
<evidence type="ECO:0000256" key="1">
    <source>
        <dbReference type="ARBA" id="ARBA00007265"/>
    </source>
</evidence>
<keyword evidence="9" id="KW-1185">Reference proteome</keyword>
<keyword evidence="2 5" id="KW-0808">Transferase</keyword>
<dbReference type="SUPFAM" id="SSF81301">
    <property type="entry name" value="Nucleotidyltransferase"/>
    <property type="match status" value="1"/>
</dbReference>
<protein>
    <recommendedName>
        <fullName evidence="10">Poly A polymerase C-terminal region-like protein</fullName>
    </recommendedName>
</protein>
<dbReference type="GO" id="GO:0005739">
    <property type="term" value="C:mitochondrion"/>
    <property type="evidence" value="ECO:0007669"/>
    <property type="project" value="UniProtKB-ARBA"/>
</dbReference>
<keyword evidence="4 5" id="KW-0694">RNA-binding</keyword>
<dbReference type="GO" id="GO:0001680">
    <property type="term" value="P:tRNA 3'-terminal CCA addition"/>
    <property type="evidence" value="ECO:0007669"/>
    <property type="project" value="TreeGrafter"/>
</dbReference>
<evidence type="ECO:0000313" key="9">
    <source>
        <dbReference type="Proteomes" id="UP000246991"/>
    </source>
</evidence>
<dbReference type="Pfam" id="PF01743">
    <property type="entry name" value="PolyA_pol"/>
    <property type="match status" value="1"/>
</dbReference>
<organism evidence="8 9">
    <name type="scientific">Tuber magnatum</name>
    <name type="common">white Piedmont truffle</name>
    <dbReference type="NCBI Taxonomy" id="42249"/>
    <lineage>
        <taxon>Eukaryota</taxon>
        <taxon>Fungi</taxon>
        <taxon>Dikarya</taxon>
        <taxon>Ascomycota</taxon>
        <taxon>Pezizomycotina</taxon>
        <taxon>Pezizomycetes</taxon>
        <taxon>Pezizales</taxon>
        <taxon>Tuberaceae</taxon>
        <taxon>Tuber</taxon>
    </lineage>
</organism>
<dbReference type="AlphaFoldDB" id="A0A317SSV4"/>
<evidence type="ECO:0008006" key="10">
    <source>
        <dbReference type="Google" id="ProtNLM"/>
    </source>
</evidence>
<feature type="domain" description="Poly A polymerase head" evidence="6">
    <location>
        <begin position="44"/>
        <end position="186"/>
    </location>
</feature>
<evidence type="ECO:0000256" key="3">
    <source>
        <dbReference type="ARBA" id="ARBA00022741"/>
    </source>
</evidence>
<dbReference type="Pfam" id="PF12627">
    <property type="entry name" value="PolyA_pol_RNAbd"/>
    <property type="match status" value="1"/>
</dbReference>
<dbReference type="Gene3D" id="3.30.460.10">
    <property type="entry name" value="Beta Polymerase, domain 2"/>
    <property type="match status" value="1"/>
</dbReference>
<dbReference type="PANTHER" id="PTHR13734:SF5">
    <property type="entry name" value="CCA TRNA NUCLEOTIDYLTRANSFERASE, MITOCHONDRIAL"/>
    <property type="match status" value="1"/>
</dbReference>
<accession>A0A317SSV4</accession>
<gene>
    <name evidence="8" type="ORF">C7212DRAFT_363787</name>
</gene>
<evidence type="ECO:0000256" key="4">
    <source>
        <dbReference type="ARBA" id="ARBA00022884"/>
    </source>
</evidence>
<evidence type="ECO:0000313" key="8">
    <source>
        <dbReference type="EMBL" id="PWW76840.1"/>
    </source>
</evidence>
<dbReference type="STRING" id="42249.A0A317SSV4"/>
<dbReference type="OrthoDB" id="445712at2759"/>
<evidence type="ECO:0000256" key="2">
    <source>
        <dbReference type="ARBA" id="ARBA00022679"/>
    </source>
</evidence>
<evidence type="ECO:0000256" key="5">
    <source>
        <dbReference type="RuleBase" id="RU003953"/>
    </source>
</evidence>
<comment type="caution">
    <text evidence="8">The sequence shown here is derived from an EMBL/GenBank/DDBJ whole genome shotgun (WGS) entry which is preliminary data.</text>
</comment>
<reference evidence="8 9" key="1">
    <citation type="submission" date="2018-03" db="EMBL/GenBank/DDBJ databases">
        <title>Genomes of Pezizomycetes fungi and the evolution of truffles.</title>
        <authorList>
            <person name="Murat C."/>
            <person name="Payen T."/>
            <person name="Noel B."/>
            <person name="Kuo A."/>
            <person name="Martin F.M."/>
        </authorList>
    </citation>
    <scope>NUCLEOTIDE SEQUENCE [LARGE SCALE GENOMIC DNA]</scope>
    <source>
        <strain evidence="8">091103-1</strain>
    </source>
</reference>
<dbReference type="Proteomes" id="UP000246991">
    <property type="component" value="Unassembled WGS sequence"/>
</dbReference>
<dbReference type="GO" id="GO:0052929">
    <property type="term" value="F:ATP:3'-cytidine-cytidine-tRNA adenylyltransferase activity"/>
    <property type="evidence" value="ECO:0007669"/>
    <property type="project" value="TreeGrafter"/>
</dbReference>
<dbReference type="InterPro" id="IPR002646">
    <property type="entry name" value="PolA_pol_head_dom"/>
</dbReference>
<dbReference type="EMBL" id="PYWC01000030">
    <property type="protein sequence ID" value="PWW76840.1"/>
    <property type="molecule type" value="Genomic_DNA"/>
</dbReference>
<evidence type="ECO:0000259" key="7">
    <source>
        <dbReference type="Pfam" id="PF12627"/>
    </source>
</evidence>
<dbReference type="InterPro" id="IPR043519">
    <property type="entry name" value="NT_sf"/>
</dbReference>
<comment type="similarity">
    <text evidence="1 5">Belongs to the tRNA nucleotidyltransferase/poly(A) polymerase family.</text>
</comment>
<dbReference type="PANTHER" id="PTHR13734">
    <property type="entry name" value="TRNA-NUCLEOTIDYLTRANSFERASE"/>
    <property type="match status" value="1"/>
</dbReference>